<dbReference type="Proteomes" id="UP000814033">
    <property type="component" value="Unassembled WGS sequence"/>
</dbReference>
<keyword evidence="2" id="KW-1185">Reference proteome</keyword>
<name>A0ACB8R7B2_9AGAM</name>
<dbReference type="EMBL" id="MU276243">
    <property type="protein sequence ID" value="KAI0039959.1"/>
    <property type="molecule type" value="Genomic_DNA"/>
</dbReference>
<protein>
    <submittedName>
        <fullName evidence="1">Uncharacterized protein</fullName>
    </submittedName>
</protein>
<reference evidence="1" key="2">
    <citation type="journal article" date="2022" name="New Phytol.">
        <title>Evolutionary transition to the ectomycorrhizal habit in the genomes of a hyperdiverse lineage of mushroom-forming fungi.</title>
        <authorList>
            <person name="Looney B."/>
            <person name="Miyauchi S."/>
            <person name="Morin E."/>
            <person name="Drula E."/>
            <person name="Courty P.E."/>
            <person name="Kohler A."/>
            <person name="Kuo A."/>
            <person name="LaButti K."/>
            <person name="Pangilinan J."/>
            <person name="Lipzen A."/>
            <person name="Riley R."/>
            <person name="Andreopoulos W."/>
            <person name="He G."/>
            <person name="Johnson J."/>
            <person name="Nolan M."/>
            <person name="Tritt A."/>
            <person name="Barry K.W."/>
            <person name="Grigoriev I.V."/>
            <person name="Nagy L.G."/>
            <person name="Hibbett D."/>
            <person name="Henrissat B."/>
            <person name="Matheny P.B."/>
            <person name="Labbe J."/>
            <person name="Martin F.M."/>
        </authorList>
    </citation>
    <scope>NUCLEOTIDE SEQUENCE</scope>
    <source>
        <strain evidence="1">FP105234-sp</strain>
    </source>
</reference>
<sequence>MCRGRRLSCEGFGGEKNLEFVRQSGGILVLSLAHLLSRVCWFAAVKHDLVFHSPVAHTTTVLMMTSYYSILRSA</sequence>
<accession>A0ACB8R7B2</accession>
<reference evidence="1" key="1">
    <citation type="submission" date="2021-02" db="EMBL/GenBank/DDBJ databases">
        <authorList>
            <consortium name="DOE Joint Genome Institute"/>
            <person name="Ahrendt S."/>
            <person name="Looney B.P."/>
            <person name="Miyauchi S."/>
            <person name="Morin E."/>
            <person name="Drula E."/>
            <person name="Courty P.E."/>
            <person name="Chicoki N."/>
            <person name="Fauchery L."/>
            <person name="Kohler A."/>
            <person name="Kuo A."/>
            <person name="Labutti K."/>
            <person name="Pangilinan J."/>
            <person name="Lipzen A."/>
            <person name="Riley R."/>
            <person name="Andreopoulos W."/>
            <person name="He G."/>
            <person name="Johnson J."/>
            <person name="Barry K.W."/>
            <person name="Grigoriev I.V."/>
            <person name="Nagy L."/>
            <person name="Hibbett D."/>
            <person name="Henrissat B."/>
            <person name="Matheny P.B."/>
            <person name="Labbe J."/>
            <person name="Martin F."/>
        </authorList>
    </citation>
    <scope>NUCLEOTIDE SEQUENCE</scope>
    <source>
        <strain evidence="1">FP105234-sp</strain>
    </source>
</reference>
<organism evidence="1 2">
    <name type="scientific">Auriscalpium vulgare</name>
    <dbReference type="NCBI Taxonomy" id="40419"/>
    <lineage>
        <taxon>Eukaryota</taxon>
        <taxon>Fungi</taxon>
        <taxon>Dikarya</taxon>
        <taxon>Basidiomycota</taxon>
        <taxon>Agaricomycotina</taxon>
        <taxon>Agaricomycetes</taxon>
        <taxon>Russulales</taxon>
        <taxon>Auriscalpiaceae</taxon>
        <taxon>Auriscalpium</taxon>
    </lineage>
</organism>
<gene>
    <name evidence="1" type="ORF">FA95DRAFT_956365</name>
</gene>
<proteinExistence type="predicted"/>
<evidence type="ECO:0000313" key="2">
    <source>
        <dbReference type="Proteomes" id="UP000814033"/>
    </source>
</evidence>
<comment type="caution">
    <text evidence="1">The sequence shown here is derived from an EMBL/GenBank/DDBJ whole genome shotgun (WGS) entry which is preliminary data.</text>
</comment>
<evidence type="ECO:0000313" key="1">
    <source>
        <dbReference type="EMBL" id="KAI0039959.1"/>
    </source>
</evidence>